<comment type="caution">
    <text evidence="1">The sequence shown here is derived from an EMBL/GenBank/DDBJ whole genome shotgun (WGS) entry which is preliminary data.</text>
</comment>
<evidence type="ECO:0000313" key="1">
    <source>
        <dbReference type="EMBL" id="MED6217113.1"/>
    </source>
</evidence>
<proteinExistence type="predicted"/>
<name>A0ABU6Z789_9FABA</name>
<organism evidence="1 2">
    <name type="scientific">Stylosanthes scabra</name>
    <dbReference type="NCBI Taxonomy" id="79078"/>
    <lineage>
        <taxon>Eukaryota</taxon>
        <taxon>Viridiplantae</taxon>
        <taxon>Streptophyta</taxon>
        <taxon>Embryophyta</taxon>
        <taxon>Tracheophyta</taxon>
        <taxon>Spermatophyta</taxon>
        <taxon>Magnoliopsida</taxon>
        <taxon>eudicotyledons</taxon>
        <taxon>Gunneridae</taxon>
        <taxon>Pentapetalae</taxon>
        <taxon>rosids</taxon>
        <taxon>fabids</taxon>
        <taxon>Fabales</taxon>
        <taxon>Fabaceae</taxon>
        <taxon>Papilionoideae</taxon>
        <taxon>50 kb inversion clade</taxon>
        <taxon>dalbergioids sensu lato</taxon>
        <taxon>Dalbergieae</taxon>
        <taxon>Pterocarpus clade</taxon>
        <taxon>Stylosanthes</taxon>
    </lineage>
</organism>
<sequence>MCSYILSSGSRVWEPLISLPPRFSDLRVPLNMFVLQNNLFVASVAGRPYLAHFDIDKDGVEEDEDEDEVDDPNTHVQQVFAILVNHHNGRVALYQHLDACFEGIQPAMYAAARFNLVDLGMGSFVQCSLDSGAAPMEREFLRVTVHSKNVYTIKDWSIANSVASHHYLFLSSHGYLDGAFSHAIGKSMALVACFDPPMIRRHMALGEKIVGAEREFRIGTDDKKALD</sequence>
<gene>
    <name evidence="1" type="ORF">PIB30_014570</name>
</gene>
<dbReference type="EMBL" id="JASCZI010271899">
    <property type="protein sequence ID" value="MED6217113.1"/>
    <property type="molecule type" value="Genomic_DNA"/>
</dbReference>
<accession>A0ABU6Z789</accession>
<protein>
    <submittedName>
        <fullName evidence="1">Uncharacterized protein</fullName>
    </submittedName>
</protein>
<keyword evidence="2" id="KW-1185">Reference proteome</keyword>
<evidence type="ECO:0000313" key="2">
    <source>
        <dbReference type="Proteomes" id="UP001341840"/>
    </source>
</evidence>
<reference evidence="1 2" key="1">
    <citation type="journal article" date="2023" name="Plants (Basel)">
        <title>Bridging the Gap: Combining Genomics and Transcriptomics Approaches to Understand Stylosanthes scabra, an Orphan Legume from the Brazilian Caatinga.</title>
        <authorList>
            <person name="Ferreira-Neto J.R.C."/>
            <person name="da Silva M.D."/>
            <person name="Binneck E."/>
            <person name="de Melo N.F."/>
            <person name="da Silva R.H."/>
            <person name="de Melo A.L.T.M."/>
            <person name="Pandolfi V."/>
            <person name="Bustamante F.O."/>
            <person name="Brasileiro-Vidal A.C."/>
            <person name="Benko-Iseppon A.M."/>
        </authorList>
    </citation>
    <scope>NUCLEOTIDE SEQUENCE [LARGE SCALE GENOMIC DNA]</scope>
    <source>
        <tissue evidence="1">Leaves</tissue>
    </source>
</reference>
<dbReference type="Proteomes" id="UP001341840">
    <property type="component" value="Unassembled WGS sequence"/>
</dbReference>